<evidence type="ECO:0000313" key="3">
    <source>
        <dbReference type="Proteomes" id="UP001465668"/>
    </source>
</evidence>
<dbReference type="Proteomes" id="UP001465668">
    <property type="component" value="Unassembled WGS sequence"/>
</dbReference>
<evidence type="ECO:0000256" key="1">
    <source>
        <dbReference type="SAM" id="MobiDB-lite"/>
    </source>
</evidence>
<sequence>MTQVWSRPTEDLRYVLPGFKFKCHLVPFRPNRAAYRTRGNMAPSLSAQPTSLLNPLAPPLTQHWRTHGRTRIQSTARPTGSVSVQHLGLPYGESNVHRGNDPRNTQDRGSVLHELQQQIERRRSGRRIFGELGELGELGDCGQGHKTASRSLPPGSFFA</sequence>
<gene>
    <name evidence="2" type="ORF">SCAR479_07749</name>
</gene>
<name>A0ABR2XPP4_9PEZI</name>
<accession>A0ABR2XPP4</accession>
<organism evidence="2 3">
    <name type="scientific">Seiridium cardinale</name>
    <dbReference type="NCBI Taxonomy" id="138064"/>
    <lineage>
        <taxon>Eukaryota</taxon>
        <taxon>Fungi</taxon>
        <taxon>Dikarya</taxon>
        <taxon>Ascomycota</taxon>
        <taxon>Pezizomycotina</taxon>
        <taxon>Sordariomycetes</taxon>
        <taxon>Xylariomycetidae</taxon>
        <taxon>Amphisphaeriales</taxon>
        <taxon>Sporocadaceae</taxon>
        <taxon>Seiridium</taxon>
    </lineage>
</organism>
<protein>
    <submittedName>
        <fullName evidence="2">Uncharacterized protein</fullName>
    </submittedName>
</protein>
<dbReference type="EMBL" id="JARVKM010000033">
    <property type="protein sequence ID" value="KAK9775642.1"/>
    <property type="molecule type" value="Genomic_DNA"/>
</dbReference>
<proteinExistence type="predicted"/>
<keyword evidence="3" id="KW-1185">Reference proteome</keyword>
<reference evidence="2 3" key="1">
    <citation type="submission" date="2024-02" db="EMBL/GenBank/DDBJ databases">
        <title>First draft genome assembly of two strains of Seiridium cardinale.</title>
        <authorList>
            <person name="Emiliani G."/>
            <person name="Scali E."/>
        </authorList>
    </citation>
    <scope>NUCLEOTIDE SEQUENCE [LARGE SCALE GENOMIC DNA]</scope>
    <source>
        <strain evidence="2 3">BM-138-000479</strain>
    </source>
</reference>
<comment type="caution">
    <text evidence="2">The sequence shown here is derived from an EMBL/GenBank/DDBJ whole genome shotgun (WGS) entry which is preliminary data.</text>
</comment>
<evidence type="ECO:0000313" key="2">
    <source>
        <dbReference type="EMBL" id="KAK9775642.1"/>
    </source>
</evidence>
<feature type="region of interest" description="Disordered" evidence="1">
    <location>
        <begin position="140"/>
        <end position="159"/>
    </location>
</feature>